<dbReference type="Pfam" id="PF08442">
    <property type="entry name" value="ATP-grasp_2"/>
    <property type="match status" value="1"/>
</dbReference>
<keyword evidence="4 7" id="KW-0479">Metal-binding</keyword>
<proteinExistence type="inferred from homology"/>
<feature type="binding site" evidence="7">
    <location>
        <begin position="89"/>
        <end position="91"/>
    </location>
    <ligand>
        <name>ATP</name>
        <dbReference type="ChEBI" id="CHEBI:30616"/>
    </ligand>
</feature>
<comment type="caution">
    <text evidence="11">The sequence shown here is derived from an EMBL/GenBank/DDBJ whole genome shotgun (WGS) entry which is preliminary data.</text>
</comment>
<dbReference type="Gene3D" id="3.30.1490.20">
    <property type="entry name" value="ATP-grasp fold, A domain"/>
    <property type="match status" value="1"/>
</dbReference>
<dbReference type="GO" id="GO:0006099">
    <property type="term" value="P:tricarboxylic acid cycle"/>
    <property type="evidence" value="ECO:0007669"/>
    <property type="project" value="UniProtKB-UniRule"/>
</dbReference>
<dbReference type="Proteomes" id="UP001295423">
    <property type="component" value="Unassembled WGS sequence"/>
</dbReference>
<dbReference type="InterPro" id="IPR017866">
    <property type="entry name" value="Succ-CoA_synthase_bsu_CS"/>
</dbReference>
<dbReference type="GO" id="GO:0042709">
    <property type="term" value="C:succinate-CoA ligase complex"/>
    <property type="evidence" value="ECO:0007669"/>
    <property type="project" value="TreeGrafter"/>
</dbReference>
<evidence type="ECO:0000259" key="9">
    <source>
        <dbReference type="Pfam" id="PF00549"/>
    </source>
</evidence>
<dbReference type="FunFam" id="3.30.470.20:FF:000002">
    <property type="entry name" value="Succinate--CoA ligase [ADP-forming] subunit beta"/>
    <property type="match status" value="1"/>
</dbReference>
<comment type="pathway">
    <text evidence="1 7">Carbohydrate metabolism; tricarboxylic acid cycle; succinate from succinyl-CoA (ligase route): step 1/1.</text>
</comment>
<dbReference type="AlphaFoldDB" id="A0AAD2FZQ1"/>
<keyword evidence="2 7" id="KW-0816">Tricarboxylic acid cycle</keyword>
<dbReference type="SUPFAM" id="SSF52210">
    <property type="entry name" value="Succinyl-CoA synthetase domains"/>
    <property type="match status" value="1"/>
</dbReference>
<comment type="function">
    <text evidence="7">Succinyl-CoA synthetase functions in the citric acid cycle (TCA), coupling the hydrolysis of succinyl-CoA to the synthesis of ATP and thus represents the only step of substrate-level phosphorylation in the TCA. The beta subunit provides nucleotide specificity of the enzyme and binds the substrate succinate, while the binding sites for coenzyme A and phosphate are found in the alpha subunit.</text>
</comment>
<gene>
    <name evidence="11" type="ORF">CYCCA115_LOCUS17122</name>
</gene>
<keyword evidence="6 7" id="KW-0460">Magnesium</keyword>
<keyword evidence="3 7" id="KW-0436">Ligase</keyword>
<name>A0AAD2FZQ1_9STRA</name>
<dbReference type="PANTHER" id="PTHR11815">
    <property type="entry name" value="SUCCINYL-COA SYNTHETASE BETA CHAIN"/>
    <property type="match status" value="1"/>
</dbReference>
<dbReference type="HAMAP" id="MF_00558">
    <property type="entry name" value="Succ_CoA_beta"/>
    <property type="match status" value="1"/>
</dbReference>
<dbReference type="FunFam" id="3.30.1490.20:FF:000002">
    <property type="entry name" value="Succinate--CoA ligase [ADP-forming] subunit beta"/>
    <property type="match status" value="1"/>
</dbReference>
<dbReference type="EMBL" id="CAKOGP040001969">
    <property type="protein sequence ID" value="CAJ1958300.1"/>
    <property type="molecule type" value="Genomic_DNA"/>
</dbReference>
<evidence type="ECO:0000256" key="6">
    <source>
        <dbReference type="ARBA" id="ARBA00022842"/>
    </source>
</evidence>
<evidence type="ECO:0000256" key="7">
    <source>
        <dbReference type="HAMAP-Rule" id="MF_03219"/>
    </source>
</evidence>
<feature type="binding site" evidence="7">
    <location>
        <position position="241"/>
    </location>
    <ligand>
        <name>Mg(2+)</name>
        <dbReference type="ChEBI" id="CHEBI:18420"/>
    </ligand>
</feature>
<comment type="subunit">
    <text evidence="7 8">Heterodimer of an alpha and a beta subunit.</text>
</comment>
<organism evidence="11 12">
    <name type="scientific">Cylindrotheca closterium</name>
    <dbReference type="NCBI Taxonomy" id="2856"/>
    <lineage>
        <taxon>Eukaryota</taxon>
        <taxon>Sar</taxon>
        <taxon>Stramenopiles</taxon>
        <taxon>Ochrophyta</taxon>
        <taxon>Bacillariophyta</taxon>
        <taxon>Bacillariophyceae</taxon>
        <taxon>Bacillariophycidae</taxon>
        <taxon>Bacillariales</taxon>
        <taxon>Bacillariaceae</taxon>
        <taxon>Cylindrotheca</taxon>
    </lineage>
</organism>
<dbReference type="GO" id="GO:0000287">
    <property type="term" value="F:magnesium ion binding"/>
    <property type="evidence" value="ECO:0007669"/>
    <property type="project" value="UniProtKB-UniRule"/>
</dbReference>
<keyword evidence="12" id="KW-1185">Reference proteome</keyword>
<evidence type="ECO:0000256" key="8">
    <source>
        <dbReference type="RuleBase" id="RU361258"/>
    </source>
</evidence>
<dbReference type="InterPro" id="IPR016102">
    <property type="entry name" value="Succinyl-CoA_synth-like"/>
</dbReference>
<dbReference type="PANTHER" id="PTHR11815:SF10">
    <property type="entry name" value="SUCCINATE--COA LIGASE [GDP-FORMING] SUBUNIT BETA, MITOCHONDRIAL"/>
    <property type="match status" value="1"/>
</dbReference>
<evidence type="ECO:0000256" key="1">
    <source>
        <dbReference type="ARBA" id="ARBA00005064"/>
    </source>
</evidence>
<evidence type="ECO:0000259" key="10">
    <source>
        <dbReference type="Pfam" id="PF08442"/>
    </source>
</evidence>
<dbReference type="GO" id="GO:0005739">
    <property type="term" value="C:mitochondrion"/>
    <property type="evidence" value="ECO:0007669"/>
    <property type="project" value="UniProtKB-SubCell"/>
</dbReference>
<dbReference type="InterPro" id="IPR013650">
    <property type="entry name" value="ATP-grasp_succ-CoA_synth-type"/>
</dbReference>
<dbReference type="PROSITE" id="PS01217">
    <property type="entry name" value="SUCCINYL_COA_LIG_3"/>
    <property type="match status" value="1"/>
</dbReference>
<sequence>MFHRLAARSLRSVSASASASNSSSKCHKVNFQSKRFLNLHEYQSSAIMEQAGVNVPFGIAAHSVEEAVAAANQIGDEEVVIKSQILAGGRGLGAFTNGLQGGVHIIKTSEVEEYASKMLGGTLVTKQSGPAGKPVNTLLIAKKMALARECYFSIIMDRASQGALIIASAEGGTSIEDLAESNPEKIIQVPVDLQRGITEADIETIVNGLEVAADNKAAAGEQIRALFNLFVEKDCTMVEVNPLAVDFDGNLLAADAKIGFDDNASFRQKDIFAQRDFTQEDSREVAATKHDLNYIGLEGDIGCMVNGAGLAMATMDIISMKGGTPANFLDVGGSATTEQITAAFEIITADPAVKAILVNIFGGIMRCDVIAQGIIEASKTLELKIPVVVRLEGTKVNEGKKMLNESGLQLISANDLDDAAEKAVAAIA</sequence>
<comment type="cofactor">
    <cofactor evidence="7">
        <name>Mg(2+)</name>
        <dbReference type="ChEBI" id="CHEBI:18420"/>
    </cofactor>
    <text evidence="7">Binds 1 Mg(2+) ion per subunit.</text>
</comment>
<comment type="similarity">
    <text evidence="7 8">Belongs to the succinate/malate CoA ligase beta subunit family.</text>
</comment>
<protein>
    <recommendedName>
        <fullName evidence="7">Succinate--CoA ligase [ADP-forming] subunit beta, mitochondrial</fullName>
        <ecNumber evidence="7">6.2.1.5</ecNumber>
    </recommendedName>
    <alternativeName>
        <fullName evidence="7">Succinyl-CoA synthetase beta chain</fullName>
        <shortName evidence="7">SCS-beta</shortName>
    </alternativeName>
</protein>
<dbReference type="EC" id="6.2.1.5" evidence="7"/>
<feature type="domain" description="ATP-grasp fold succinyl-CoA synthetase-type" evidence="10">
    <location>
        <begin position="38"/>
        <end position="244"/>
    </location>
</feature>
<dbReference type="PIRSF" id="PIRSF001554">
    <property type="entry name" value="SucCS_beta"/>
    <property type="match status" value="1"/>
</dbReference>
<keyword evidence="7" id="KW-0067">ATP-binding</keyword>
<dbReference type="Pfam" id="PF00549">
    <property type="entry name" value="Ligase_CoA"/>
    <property type="match status" value="1"/>
</dbReference>
<dbReference type="GO" id="GO:0004775">
    <property type="term" value="F:succinate-CoA ligase (ADP-forming) activity"/>
    <property type="evidence" value="ECO:0007669"/>
    <property type="project" value="UniProtKB-UniRule"/>
</dbReference>
<keyword evidence="7" id="KW-0496">Mitochondrion</keyword>
<evidence type="ECO:0000256" key="4">
    <source>
        <dbReference type="ARBA" id="ARBA00022723"/>
    </source>
</evidence>
<evidence type="ECO:0000256" key="5">
    <source>
        <dbReference type="ARBA" id="ARBA00022741"/>
    </source>
</evidence>
<dbReference type="Gene3D" id="3.30.470.20">
    <property type="entry name" value="ATP-grasp fold, B domain"/>
    <property type="match status" value="1"/>
</dbReference>
<evidence type="ECO:0000313" key="11">
    <source>
        <dbReference type="EMBL" id="CAJ1958300.1"/>
    </source>
</evidence>
<reference evidence="11" key="1">
    <citation type="submission" date="2023-08" db="EMBL/GenBank/DDBJ databases">
        <authorList>
            <person name="Audoor S."/>
            <person name="Bilcke G."/>
        </authorList>
    </citation>
    <scope>NUCLEOTIDE SEQUENCE</scope>
</reference>
<feature type="binding site" evidence="7">
    <location>
        <position position="149"/>
    </location>
    <ligand>
        <name>ATP</name>
        <dbReference type="ChEBI" id="CHEBI:30616"/>
    </ligand>
</feature>
<dbReference type="InterPro" id="IPR005811">
    <property type="entry name" value="SUCC_ACL_C"/>
</dbReference>
<dbReference type="NCBIfam" id="NF001913">
    <property type="entry name" value="PRK00696.1"/>
    <property type="match status" value="1"/>
</dbReference>
<feature type="domain" description="ATP-citrate synthase/succinyl-CoA ligase C-terminal" evidence="9">
    <location>
        <begin position="304"/>
        <end position="424"/>
    </location>
</feature>
<evidence type="ECO:0000256" key="3">
    <source>
        <dbReference type="ARBA" id="ARBA00022598"/>
    </source>
</evidence>
<feature type="binding site" evidence="7">
    <location>
        <position position="82"/>
    </location>
    <ligand>
        <name>ATP</name>
        <dbReference type="ChEBI" id="CHEBI:30616"/>
    </ligand>
</feature>
<comment type="subcellular location">
    <subcellularLocation>
        <location evidence="7">Mitochondrion</location>
    </subcellularLocation>
</comment>
<feature type="binding site" evidence="7">
    <location>
        <position position="255"/>
    </location>
    <ligand>
        <name>Mg(2+)</name>
        <dbReference type="ChEBI" id="CHEBI:18420"/>
    </ligand>
</feature>
<dbReference type="GO" id="GO:0006104">
    <property type="term" value="P:succinyl-CoA metabolic process"/>
    <property type="evidence" value="ECO:0007669"/>
    <property type="project" value="TreeGrafter"/>
</dbReference>
<dbReference type="FunFam" id="3.40.50.261:FF:000001">
    <property type="entry name" value="Succinate--CoA ligase [ADP-forming] subunit beta"/>
    <property type="match status" value="1"/>
</dbReference>
<dbReference type="SUPFAM" id="SSF56059">
    <property type="entry name" value="Glutathione synthetase ATP-binding domain-like"/>
    <property type="match status" value="1"/>
</dbReference>
<feature type="binding site" evidence="7">
    <location>
        <position position="306"/>
    </location>
    <ligand>
        <name>substrate</name>
        <note>ligand shared with subunit alpha</note>
    </ligand>
</feature>
<accession>A0AAD2FZQ1</accession>
<comment type="catalytic activity">
    <reaction evidence="7">
        <text>succinate + ATP + CoA = succinyl-CoA + ADP + phosphate</text>
        <dbReference type="Rhea" id="RHEA:17661"/>
        <dbReference type="ChEBI" id="CHEBI:30031"/>
        <dbReference type="ChEBI" id="CHEBI:30616"/>
        <dbReference type="ChEBI" id="CHEBI:43474"/>
        <dbReference type="ChEBI" id="CHEBI:57287"/>
        <dbReference type="ChEBI" id="CHEBI:57292"/>
        <dbReference type="ChEBI" id="CHEBI:456216"/>
        <dbReference type="EC" id="6.2.1.5"/>
    </reaction>
</comment>
<dbReference type="InterPro" id="IPR013815">
    <property type="entry name" value="ATP_grasp_subdomain_1"/>
</dbReference>
<keyword evidence="5 7" id="KW-0547">Nucleotide-binding</keyword>
<evidence type="ECO:0000256" key="2">
    <source>
        <dbReference type="ARBA" id="ARBA00022532"/>
    </source>
</evidence>
<dbReference type="GO" id="GO:0005524">
    <property type="term" value="F:ATP binding"/>
    <property type="evidence" value="ECO:0007669"/>
    <property type="project" value="UniProtKB-UniRule"/>
</dbReference>
<dbReference type="NCBIfam" id="TIGR01016">
    <property type="entry name" value="sucCoAbeta"/>
    <property type="match status" value="1"/>
</dbReference>
<dbReference type="InterPro" id="IPR005809">
    <property type="entry name" value="Succ_CoA_ligase-like_bsu"/>
</dbReference>
<evidence type="ECO:0000313" key="12">
    <source>
        <dbReference type="Proteomes" id="UP001295423"/>
    </source>
</evidence>
<dbReference type="Gene3D" id="3.40.50.261">
    <property type="entry name" value="Succinyl-CoA synthetase domains"/>
    <property type="match status" value="1"/>
</dbReference>
<feature type="binding site" evidence="7">
    <location>
        <begin position="363"/>
        <end position="365"/>
    </location>
    <ligand>
        <name>substrate</name>
        <note>ligand shared with subunit alpha</note>
    </ligand>
</feature>